<evidence type="ECO:0000256" key="6">
    <source>
        <dbReference type="ARBA" id="ARBA00023049"/>
    </source>
</evidence>
<comment type="caution">
    <text evidence="12">The sequence shown here is derived from an EMBL/GenBank/DDBJ whole genome shotgun (WGS) entry which is preliminary data.</text>
</comment>
<dbReference type="Pfam" id="PF01435">
    <property type="entry name" value="Peptidase_M48"/>
    <property type="match status" value="1"/>
</dbReference>
<organism evidence="12 13">
    <name type="scientific">Scophthalmus maximus</name>
    <name type="common">Turbot</name>
    <name type="synonym">Psetta maxima</name>
    <dbReference type="NCBI Taxonomy" id="52904"/>
    <lineage>
        <taxon>Eukaryota</taxon>
        <taxon>Metazoa</taxon>
        <taxon>Chordata</taxon>
        <taxon>Craniata</taxon>
        <taxon>Vertebrata</taxon>
        <taxon>Euteleostomi</taxon>
        <taxon>Actinopterygii</taxon>
        <taxon>Neopterygii</taxon>
        <taxon>Teleostei</taxon>
        <taxon>Neoteleostei</taxon>
        <taxon>Acanthomorphata</taxon>
        <taxon>Carangaria</taxon>
        <taxon>Pleuronectiformes</taxon>
        <taxon>Pleuronectoidei</taxon>
        <taxon>Scophthalmidae</taxon>
        <taxon>Scophthalmus</taxon>
    </lineage>
</organism>
<evidence type="ECO:0000256" key="1">
    <source>
        <dbReference type="ARBA" id="ARBA00011182"/>
    </source>
</evidence>
<dbReference type="GO" id="GO:0034982">
    <property type="term" value="P:mitochondrial protein processing"/>
    <property type="evidence" value="ECO:0007669"/>
    <property type="project" value="TreeGrafter"/>
</dbReference>
<comment type="subunit">
    <text evidence="1">Homooligomer.</text>
</comment>
<evidence type="ECO:0000259" key="11">
    <source>
        <dbReference type="Pfam" id="PF01435"/>
    </source>
</evidence>
<evidence type="ECO:0000256" key="9">
    <source>
        <dbReference type="ARBA" id="ARBA00042978"/>
    </source>
</evidence>
<evidence type="ECO:0000256" key="2">
    <source>
        <dbReference type="ARBA" id="ARBA00022670"/>
    </source>
</evidence>
<dbReference type="PANTHER" id="PTHR22726">
    <property type="entry name" value="METALLOENDOPEPTIDASE OMA1"/>
    <property type="match status" value="1"/>
</dbReference>
<evidence type="ECO:0000256" key="8">
    <source>
        <dbReference type="ARBA" id="ARBA00040360"/>
    </source>
</evidence>
<dbReference type="GO" id="GO:0004222">
    <property type="term" value="F:metalloendopeptidase activity"/>
    <property type="evidence" value="ECO:0007669"/>
    <property type="project" value="InterPro"/>
</dbReference>
<dbReference type="PANTHER" id="PTHR22726:SF1">
    <property type="entry name" value="METALLOENDOPEPTIDASE OMA1, MITOCHONDRIAL"/>
    <property type="match status" value="1"/>
</dbReference>
<dbReference type="Proteomes" id="UP000438429">
    <property type="component" value="Unassembled WGS sequence"/>
</dbReference>
<dbReference type="InterPro" id="IPR001915">
    <property type="entry name" value="Peptidase_M48"/>
</dbReference>
<feature type="domain" description="Peptidase M48" evidence="11">
    <location>
        <begin position="59"/>
        <end position="249"/>
    </location>
</feature>
<keyword evidence="4 10" id="KW-0378">Hydrolase</keyword>
<keyword evidence="6 10" id="KW-0482">Metalloprotease</keyword>
<dbReference type="EMBL" id="VEVO01000005">
    <property type="protein sequence ID" value="KAF0042365.1"/>
    <property type="molecule type" value="Genomic_DNA"/>
</dbReference>
<protein>
    <recommendedName>
        <fullName evidence="8">Metalloendopeptidase OMA1, mitochondrial</fullName>
    </recommendedName>
    <alternativeName>
        <fullName evidence="9">Overlapping with the m-AAA protease 1 homolog</fullName>
    </alternativeName>
</protein>
<dbReference type="Gene3D" id="3.30.2010.10">
    <property type="entry name" value="Metalloproteases ('zincins'), catalytic domain"/>
    <property type="match status" value="1"/>
</dbReference>
<dbReference type="AlphaFoldDB" id="A0A6A4TAY5"/>
<reference evidence="12 13" key="1">
    <citation type="submission" date="2019-06" db="EMBL/GenBank/DDBJ databases">
        <title>Draft genomes of female and male turbot (Scophthalmus maximus).</title>
        <authorList>
            <person name="Xu H."/>
            <person name="Xu X.-W."/>
            <person name="Shao C."/>
            <person name="Chen S."/>
        </authorList>
    </citation>
    <scope>NUCLEOTIDE SEQUENCE [LARGE SCALE GENOMIC DNA]</scope>
    <source>
        <strain evidence="12">Ysfricsl-2016a</strain>
        <tissue evidence="12">Blood</tissue>
    </source>
</reference>
<gene>
    <name evidence="12" type="ORF">F2P81_005897</name>
</gene>
<evidence type="ECO:0000313" key="12">
    <source>
        <dbReference type="EMBL" id="KAF0042365.1"/>
    </source>
</evidence>
<dbReference type="GO" id="GO:0006515">
    <property type="term" value="P:protein quality control for misfolded or incompletely synthesized proteins"/>
    <property type="evidence" value="ECO:0007669"/>
    <property type="project" value="TreeGrafter"/>
</dbReference>
<comment type="cofactor">
    <cofactor evidence="10">
        <name>Zn(2+)</name>
        <dbReference type="ChEBI" id="CHEBI:29105"/>
    </cofactor>
    <text evidence="10">Binds 1 zinc ion per subunit.</text>
</comment>
<keyword evidence="2 10" id="KW-0645">Protease</keyword>
<dbReference type="GO" id="GO:0046872">
    <property type="term" value="F:metal ion binding"/>
    <property type="evidence" value="ECO:0007669"/>
    <property type="project" value="UniProtKB-KW"/>
</dbReference>
<dbReference type="GO" id="GO:0005743">
    <property type="term" value="C:mitochondrial inner membrane"/>
    <property type="evidence" value="ECO:0007669"/>
    <property type="project" value="TreeGrafter"/>
</dbReference>
<name>A0A6A4TAY5_SCOMX</name>
<keyword evidence="5 10" id="KW-0862">Zinc</keyword>
<accession>A0A6A4TAY5</accession>
<evidence type="ECO:0000256" key="7">
    <source>
        <dbReference type="ARBA" id="ARBA00038233"/>
    </source>
</evidence>
<evidence type="ECO:0000256" key="3">
    <source>
        <dbReference type="ARBA" id="ARBA00022723"/>
    </source>
</evidence>
<dbReference type="CDD" id="cd07331">
    <property type="entry name" value="M48C_Oma1_like"/>
    <property type="match status" value="1"/>
</dbReference>
<evidence type="ECO:0000256" key="10">
    <source>
        <dbReference type="RuleBase" id="RU003983"/>
    </source>
</evidence>
<keyword evidence="3" id="KW-0479">Metal-binding</keyword>
<sequence length="292" mass="33086">MILGRSLRKWWAALPDNRRQLMREWVRMRRWHLAVGAGVAMYMEEFAELLLPVTDPRHKVVERVVQHLAQRNKDIPQVSDVTWSVHVVQSPNVNAFVLPNGKVFMFTGMLDAVADVHQLTIVLGHEMAHAVLGHSAEQASLSHVVDLLSLILLTAIWALCPRDSLALLGQWAQDKLTQLMFSRPYSRKLEAEADKVGLQLAAKACADVRAGPVFWQQMEIKDQLTGEPAFPEWLSTHPSHRNRFTLLDSLIPESHGTVHIVLNLPERIILHSVNRNVFIIECSEMNTGMDEN</sequence>
<evidence type="ECO:0000256" key="4">
    <source>
        <dbReference type="ARBA" id="ARBA00022801"/>
    </source>
</evidence>
<evidence type="ECO:0000256" key="5">
    <source>
        <dbReference type="ARBA" id="ARBA00022833"/>
    </source>
</evidence>
<evidence type="ECO:0000313" key="13">
    <source>
        <dbReference type="Proteomes" id="UP000438429"/>
    </source>
</evidence>
<dbReference type="InterPro" id="IPR051156">
    <property type="entry name" value="Mito/Outer_Membr_Metalloprot"/>
</dbReference>
<comment type="similarity">
    <text evidence="7 10">Belongs to the peptidase M48 family.</text>
</comment>
<proteinExistence type="inferred from homology"/>